<reference evidence="2 3" key="1">
    <citation type="journal article" date="2024" name="BMC Genomics">
        <title>Genome assembly of redclaw crayfish (Cherax quadricarinatus) provides insights into its immune adaptation and hypoxia tolerance.</title>
        <authorList>
            <person name="Liu Z."/>
            <person name="Zheng J."/>
            <person name="Li H."/>
            <person name="Fang K."/>
            <person name="Wang S."/>
            <person name="He J."/>
            <person name="Zhou D."/>
            <person name="Weng S."/>
            <person name="Chi M."/>
            <person name="Gu Z."/>
            <person name="He J."/>
            <person name="Li F."/>
            <person name="Wang M."/>
        </authorList>
    </citation>
    <scope>NUCLEOTIDE SEQUENCE [LARGE SCALE GENOMIC DNA]</scope>
    <source>
        <strain evidence="2">ZL_2023a</strain>
    </source>
</reference>
<dbReference type="EMBL" id="JARKIK010000066">
    <property type="protein sequence ID" value="KAK8729683.1"/>
    <property type="molecule type" value="Genomic_DNA"/>
</dbReference>
<name>A0AAW0WQK1_CHEQU</name>
<sequence>EEQRDGAKSRDSTHAGTDRRAQLVLLPLPALPPVSREPHTPMLPSALTHGRDTGDTPVPAVVTTHDCLMSGLDQYCAPSPGLLPALPQVTDLTCRLPLPTL</sequence>
<comment type="caution">
    <text evidence="2">The sequence shown here is derived from an EMBL/GenBank/DDBJ whole genome shotgun (WGS) entry which is preliminary data.</text>
</comment>
<evidence type="ECO:0000313" key="3">
    <source>
        <dbReference type="Proteomes" id="UP001445076"/>
    </source>
</evidence>
<feature type="non-terminal residue" evidence="2">
    <location>
        <position position="101"/>
    </location>
</feature>
<accession>A0AAW0WQK1</accession>
<protein>
    <submittedName>
        <fullName evidence="2">Uncharacterized protein</fullName>
    </submittedName>
</protein>
<feature type="compositionally biased region" description="Basic and acidic residues" evidence="1">
    <location>
        <begin position="1"/>
        <end position="21"/>
    </location>
</feature>
<evidence type="ECO:0000313" key="2">
    <source>
        <dbReference type="EMBL" id="KAK8729683.1"/>
    </source>
</evidence>
<feature type="region of interest" description="Disordered" evidence="1">
    <location>
        <begin position="1"/>
        <end position="58"/>
    </location>
</feature>
<evidence type="ECO:0000256" key="1">
    <source>
        <dbReference type="SAM" id="MobiDB-lite"/>
    </source>
</evidence>
<dbReference type="Proteomes" id="UP001445076">
    <property type="component" value="Unassembled WGS sequence"/>
</dbReference>
<gene>
    <name evidence="2" type="ORF">OTU49_008268</name>
</gene>
<organism evidence="2 3">
    <name type="scientific">Cherax quadricarinatus</name>
    <name type="common">Australian red claw crayfish</name>
    <dbReference type="NCBI Taxonomy" id="27406"/>
    <lineage>
        <taxon>Eukaryota</taxon>
        <taxon>Metazoa</taxon>
        <taxon>Ecdysozoa</taxon>
        <taxon>Arthropoda</taxon>
        <taxon>Crustacea</taxon>
        <taxon>Multicrustacea</taxon>
        <taxon>Malacostraca</taxon>
        <taxon>Eumalacostraca</taxon>
        <taxon>Eucarida</taxon>
        <taxon>Decapoda</taxon>
        <taxon>Pleocyemata</taxon>
        <taxon>Astacidea</taxon>
        <taxon>Parastacoidea</taxon>
        <taxon>Parastacidae</taxon>
        <taxon>Cherax</taxon>
    </lineage>
</organism>
<feature type="non-terminal residue" evidence="2">
    <location>
        <position position="1"/>
    </location>
</feature>
<keyword evidence="3" id="KW-1185">Reference proteome</keyword>
<proteinExistence type="predicted"/>
<dbReference type="AlphaFoldDB" id="A0AAW0WQK1"/>